<dbReference type="EMBL" id="MU006835">
    <property type="protein sequence ID" value="KAF2634366.1"/>
    <property type="molecule type" value="Genomic_DNA"/>
</dbReference>
<name>A0A6A6RGA1_9PLEO</name>
<keyword evidence="2" id="KW-1185">Reference proteome</keyword>
<evidence type="ECO:0000313" key="2">
    <source>
        <dbReference type="Proteomes" id="UP000799753"/>
    </source>
</evidence>
<protein>
    <submittedName>
        <fullName evidence="1">Uncharacterized protein</fullName>
    </submittedName>
</protein>
<accession>A0A6A6RGA1</accession>
<organism evidence="1 2">
    <name type="scientific">Massarina eburnea CBS 473.64</name>
    <dbReference type="NCBI Taxonomy" id="1395130"/>
    <lineage>
        <taxon>Eukaryota</taxon>
        <taxon>Fungi</taxon>
        <taxon>Dikarya</taxon>
        <taxon>Ascomycota</taxon>
        <taxon>Pezizomycotina</taxon>
        <taxon>Dothideomycetes</taxon>
        <taxon>Pleosporomycetidae</taxon>
        <taxon>Pleosporales</taxon>
        <taxon>Massarineae</taxon>
        <taxon>Massarinaceae</taxon>
        <taxon>Massarina</taxon>
    </lineage>
</organism>
<proteinExistence type="predicted"/>
<evidence type="ECO:0000313" key="1">
    <source>
        <dbReference type="EMBL" id="KAF2634366.1"/>
    </source>
</evidence>
<dbReference type="AlphaFoldDB" id="A0A6A6RGA1"/>
<reference evidence="1" key="1">
    <citation type="journal article" date="2020" name="Stud. Mycol.">
        <title>101 Dothideomycetes genomes: a test case for predicting lifestyles and emergence of pathogens.</title>
        <authorList>
            <person name="Haridas S."/>
            <person name="Albert R."/>
            <person name="Binder M."/>
            <person name="Bloem J."/>
            <person name="Labutti K."/>
            <person name="Salamov A."/>
            <person name="Andreopoulos B."/>
            <person name="Baker S."/>
            <person name="Barry K."/>
            <person name="Bills G."/>
            <person name="Bluhm B."/>
            <person name="Cannon C."/>
            <person name="Castanera R."/>
            <person name="Culley D."/>
            <person name="Daum C."/>
            <person name="Ezra D."/>
            <person name="Gonzalez J."/>
            <person name="Henrissat B."/>
            <person name="Kuo A."/>
            <person name="Liang C."/>
            <person name="Lipzen A."/>
            <person name="Lutzoni F."/>
            <person name="Magnuson J."/>
            <person name="Mondo S."/>
            <person name="Nolan M."/>
            <person name="Ohm R."/>
            <person name="Pangilinan J."/>
            <person name="Park H.-J."/>
            <person name="Ramirez L."/>
            <person name="Alfaro M."/>
            <person name="Sun H."/>
            <person name="Tritt A."/>
            <person name="Yoshinaga Y."/>
            <person name="Zwiers L.-H."/>
            <person name="Turgeon B."/>
            <person name="Goodwin S."/>
            <person name="Spatafora J."/>
            <person name="Crous P."/>
            <person name="Grigoriev I."/>
        </authorList>
    </citation>
    <scope>NUCLEOTIDE SEQUENCE</scope>
    <source>
        <strain evidence="1">CBS 473.64</strain>
    </source>
</reference>
<gene>
    <name evidence="1" type="ORF">P280DRAFT_278178</name>
</gene>
<sequence>MGRRILLSYISMTLPGRMYRGTTPTSFIVRKEIVLLDHHLAPSSNPRLRKFNTTLEFHPFCIGIGDVASLPTRMSHQKSEKDSISEYRSKLIAKSKSVNPPLILFNGIHAEPNIVLYAPVVSSIPHSKFCIGAISMVLYRLPYRPEIQRHAERTRSRTRHRLAL</sequence>
<dbReference type="Proteomes" id="UP000799753">
    <property type="component" value="Unassembled WGS sequence"/>
</dbReference>